<evidence type="ECO:0000313" key="2">
    <source>
        <dbReference type="EMBL" id="CAG6602694.1"/>
    </source>
</evidence>
<proteinExistence type="predicted"/>
<sequence length="99" mass="11123">MREIHGQARRVPRHHRAVRRHRRGLRRRSGPGKDARRRRAEPAQVVLEAARVRAAADSERNNRENGRAGQAEDRISVFAADRVRAAGGCGQFLPESVGE</sequence>
<evidence type="ECO:0000256" key="1">
    <source>
        <dbReference type="SAM" id="MobiDB-lite"/>
    </source>
</evidence>
<organism evidence="2">
    <name type="scientific">Culex pipiens</name>
    <name type="common">House mosquito</name>
    <dbReference type="NCBI Taxonomy" id="7175"/>
    <lineage>
        <taxon>Eukaryota</taxon>
        <taxon>Metazoa</taxon>
        <taxon>Ecdysozoa</taxon>
        <taxon>Arthropoda</taxon>
        <taxon>Hexapoda</taxon>
        <taxon>Insecta</taxon>
        <taxon>Pterygota</taxon>
        <taxon>Neoptera</taxon>
        <taxon>Endopterygota</taxon>
        <taxon>Diptera</taxon>
        <taxon>Nematocera</taxon>
        <taxon>Culicoidea</taxon>
        <taxon>Culicidae</taxon>
        <taxon>Culicinae</taxon>
        <taxon>Culicini</taxon>
        <taxon>Culex</taxon>
        <taxon>Culex</taxon>
    </lineage>
</organism>
<dbReference type="EMBL" id="HBUE01243105">
    <property type="protein sequence ID" value="CAG6550400.1"/>
    <property type="molecule type" value="Transcribed_RNA"/>
</dbReference>
<accession>A0A8D8PI84</accession>
<feature type="region of interest" description="Disordered" evidence="1">
    <location>
        <begin position="1"/>
        <end position="73"/>
    </location>
</feature>
<reference evidence="2" key="1">
    <citation type="submission" date="2021-05" db="EMBL/GenBank/DDBJ databases">
        <authorList>
            <person name="Alioto T."/>
            <person name="Alioto T."/>
            <person name="Gomez Garrido J."/>
        </authorList>
    </citation>
    <scope>NUCLEOTIDE SEQUENCE</scope>
</reference>
<dbReference type="AlphaFoldDB" id="A0A8D8PI84"/>
<name>A0A8D8PI84_CULPI</name>
<feature type="compositionally biased region" description="Basic and acidic residues" evidence="1">
    <location>
        <begin position="50"/>
        <end position="73"/>
    </location>
</feature>
<dbReference type="EMBL" id="HBUE01350203">
    <property type="protein sequence ID" value="CAG6602694.1"/>
    <property type="molecule type" value="Transcribed_RNA"/>
</dbReference>
<protein>
    <submittedName>
        <fullName evidence="2">(northern house mosquito) hypothetical protein</fullName>
    </submittedName>
</protein>
<feature type="compositionally biased region" description="Basic residues" evidence="1">
    <location>
        <begin position="7"/>
        <end position="39"/>
    </location>
</feature>